<proteinExistence type="predicted"/>
<feature type="region of interest" description="Disordered" evidence="1">
    <location>
        <begin position="1"/>
        <end position="236"/>
    </location>
</feature>
<feature type="compositionally biased region" description="Polar residues" evidence="1">
    <location>
        <begin position="115"/>
        <end position="130"/>
    </location>
</feature>
<dbReference type="Proteomes" id="UP000316270">
    <property type="component" value="Chromosome 2"/>
</dbReference>
<feature type="compositionally biased region" description="Basic and acidic residues" evidence="1">
    <location>
        <begin position="88"/>
        <end position="110"/>
    </location>
</feature>
<feature type="compositionally biased region" description="Polar residues" evidence="1">
    <location>
        <begin position="513"/>
        <end position="523"/>
    </location>
</feature>
<feature type="compositionally biased region" description="Basic and acidic residues" evidence="1">
    <location>
        <begin position="308"/>
        <end position="321"/>
    </location>
</feature>
<accession>A0A517KYV9</accession>
<feature type="region of interest" description="Disordered" evidence="1">
    <location>
        <begin position="260"/>
        <end position="566"/>
    </location>
</feature>
<name>A0A517KYV9_9PEZI</name>
<feature type="compositionally biased region" description="Polar residues" evidence="1">
    <location>
        <begin position="362"/>
        <end position="382"/>
    </location>
</feature>
<sequence>MAGGVRNLRAMFEQKPTPEAPSPSASSRGRSPAAADLDDGAGSRTGSKVRASFFPVEANRPRNQTPDTNASTPRRRESSPTSTNRHVGNRDILDIQEQARKELDAVKAEQDIETETQNGSSPSPTDQTQHVEPASQPVWGNNATLHGILSESSGEVKAEPTGFKPELQRELSQKLERKASERKLPKSAEHDSDPFVTKPALGTPAPEDKYNGGGGELAQDTATPAPVNANESDIAKAEIPVMPPMSDPIFLSPSAGQIMENLTIAAKPEDPTPTRPGKTSANGVAQMPRTPTHAPAPKNAASRTGPKLADRGALRSSRSEAPEPSPVQASSMAPASHPSAATNGNNTPASPGANDSLASKPRGTSQGGRTSVSSRLSGTVTTGGFVKPRPKSPTRPVKLPAHLVAPTASSAAKHGNPSALPEKTLARRSSTISNANNFARSAQGGMARRPSTRPPTTQQNRRPAVPPANNPPVPRVPDDSFLARMMRPTASSASKVRDDAAVKAKQPVRPATKISSRPKTNGIASAAVRKPQVEKESSAESSAEPGAVQIASSSFNTDPKAEPPVESVFDSGIEKVGEPIVEKVVADSGANWLPEY</sequence>
<feature type="compositionally biased region" description="Polar residues" evidence="1">
    <location>
        <begin position="61"/>
        <end position="70"/>
    </location>
</feature>
<dbReference type="STRING" id="50376.A0A517KYV9"/>
<protein>
    <submittedName>
        <fullName evidence="2">Uncharacterized protein</fullName>
    </submittedName>
</protein>
<evidence type="ECO:0000313" key="2">
    <source>
        <dbReference type="EMBL" id="QDS68573.1"/>
    </source>
</evidence>
<dbReference type="OrthoDB" id="3600083at2759"/>
<keyword evidence="3" id="KW-1185">Reference proteome</keyword>
<feature type="compositionally biased region" description="Polar residues" evidence="1">
    <location>
        <begin position="427"/>
        <end position="440"/>
    </location>
</feature>
<reference evidence="2 3" key="1">
    <citation type="submission" date="2019-07" db="EMBL/GenBank/DDBJ databases">
        <title>Finished genome of Venturia effusa.</title>
        <authorList>
            <person name="Young C.A."/>
            <person name="Cox M.P."/>
            <person name="Ganley A.R.D."/>
            <person name="David W.J."/>
        </authorList>
    </citation>
    <scope>NUCLEOTIDE SEQUENCE [LARGE SCALE GENOMIC DNA]</scope>
    <source>
        <strain evidence="3">albino</strain>
    </source>
</reference>
<gene>
    <name evidence="2" type="ORF">FKW77_000461</name>
</gene>
<evidence type="ECO:0000313" key="3">
    <source>
        <dbReference type="Proteomes" id="UP000316270"/>
    </source>
</evidence>
<dbReference type="AlphaFoldDB" id="A0A517KYV9"/>
<evidence type="ECO:0000256" key="1">
    <source>
        <dbReference type="SAM" id="MobiDB-lite"/>
    </source>
</evidence>
<organism evidence="2 3">
    <name type="scientific">Venturia effusa</name>
    <dbReference type="NCBI Taxonomy" id="50376"/>
    <lineage>
        <taxon>Eukaryota</taxon>
        <taxon>Fungi</taxon>
        <taxon>Dikarya</taxon>
        <taxon>Ascomycota</taxon>
        <taxon>Pezizomycotina</taxon>
        <taxon>Dothideomycetes</taxon>
        <taxon>Pleosporomycetidae</taxon>
        <taxon>Venturiales</taxon>
        <taxon>Venturiaceae</taxon>
        <taxon>Venturia</taxon>
    </lineage>
</organism>
<feature type="compositionally biased region" description="Basic and acidic residues" evidence="1">
    <location>
        <begin position="166"/>
        <end position="193"/>
    </location>
</feature>
<feature type="compositionally biased region" description="Pro residues" evidence="1">
    <location>
        <begin position="464"/>
        <end position="475"/>
    </location>
</feature>
<dbReference type="EMBL" id="CP042186">
    <property type="protein sequence ID" value="QDS68573.1"/>
    <property type="molecule type" value="Genomic_DNA"/>
</dbReference>
<feature type="compositionally biased region" description="Low complexity" evidence="1">
    <location>
        <begin position="22"/>
        <end position="35"/>
    </location>
</feature>
<feature type="compositionally biased region" description="Low complexity" evidence="1">
    <location>
        <begin position="329"/>
        <end position="341"/>
    </location>
</feature>